<reference evidence="2" key="1">
    <citation type="submission" date="2022-07" db="EMBL/GenBank/DDBJ databases">
        <title>Genome Sequence of Physisporinus lineatus.</title>
        <authorList>
            <person name="Buettner E."/>
        </authorList>
    </citation>
    <scope>NUCLEOTIDE SEQUENCE</scope>
    <source>
        <strain evidence="2">VT162</strain>
    </source>
</reference>
<evidence type="ECO:0000313" key="3">
    <source>
        <dbReference type="Proteomes" id="UP001212997"/>
    </source>
</evidence>
<dbReference type="SUPFAM" id="SSF50129">
    <property type="entry name" value="GroES-like"/>
    <property type="match status" value="1"/>
</dbReference>
<dbReference type="EMBL" id="JANAWD010000140">
    <property type="protein sequence ID" value="KAJ3485834.1"/>
    <property type="molecule type" value="Genomic_DNA"/>
</dbReference>
<dbReference type="Pfam" id="PF00107">
    <property type="entry name" value="ADH_zinc_N"/>
    <property type="match status" value="1"/>
</dbReference>
<dbReference type="SUPFAM" id="SSF51735">
    <property type="entry name" value="NAD(P)-binding Rossmann-fold domains"/>
    <property type="match status" value="1"/>
</dbReference>
<feature type="domain" description="Enoyl reductase (ER)" evidence="1">
    <location>
        <begin position="16"/>
        <end position="341"/>
    </location>
</feature>
<sequence length="344" mass="37100">MSLPTVTKEYRLSKPGAIDNLILQESPVSSPGAFEVLVKVHAVSLNYRDLIVAWGQYPGAKPDVVPCSDLAGEILAVGDKVTKWAIGDRVCANFAPDHIFGDVNEEIQNSAFGAPVDGMLTQFKVVPAHCLVQIPEHLSYEEASTLPCAAVTAWNALQGPTPLKGGDTVLVQGTGGVSIFTLQLASAMGAKVIVTSSSNEKLEKAWKLGADHAINYKEIPDWDQEVLKLTGGRGVDHVIEVGGPGTLPRSIKCTRMAGWIHNIGFVGGTDDDLKGLTLQMLFRGVIYRSVLIGSRTQFEDMNRLLAIRQIKPVVDKVFGFDEAKEAFNYLAGQKHLGKVVIRVA</sequence>
<gene>
    <name evidence="2" type="ORF">NLI96_g4669</name>
</gene>
<organism evidence="2 3">
    <name type="scientific">Meripilus lineatus</name>
    <dbReference type="NCBI Taxonomy" id="2056292"/>
    <lineage>
        <taxon>Eukaryota</taxon>
        <taxon>Fungi</taxon>
        <taxon>Dikarya</taxon>
        <taxon>Basidiomycota</taxon>
        <taxon>Agaricomycotina</taxon>
        <taxon>Agaricomycetes</taxon>
        <taxon>Polyporales</taxon>
        <taxon>Meripilaceae</taxon>
        <taxon>Meripilus</taxon>
    </lineage>
</organism>
<dbReference type="Gene3D" id="3.40.50.720">
    <property type="entry name" value="NAD(P)-binding Rossmann-like Domain"/>
    <property type="match status" value="1"/>
</dbReference>
<dbReference type="SMART" id="SM00829">
    <property type="entry name" value="PKS_ER"/>
    <property type="match status" value="1"/>
</dbReference>
<dbReference type="PANTHER" id="PTHR45033:SF2">
    <property type="entry name" value="ZINC-TYPE ALCOHOL DEHYDROGENASE-LIKE PROTEIN C1773.06C"/>
    <property type="match status" value="1"/>
</dbReference>
<dbReference type="InterPro" id="IPR013149">
    <property type="entry name" value="ADH-like_C"/>
</dbReference>
<dbReference type="InterPro" id="IPR020843">
    <property type="entry name" value="ER"/>
</dbReference>
<evidence type="ECO:0000313" key="2">
    <source>
        <dbReference type="EMBL" id="KAJ3485834.1"/>
    </source>
</evidence>
<comment type="caution">
    <text evidence="2">The sequence shown here is derived from an EMBL/GenBank/DDBJ whole genome shotgun (WGS) entry which is preliminary data.</text>
</comment>
<accession>A0AAD5V655</accession>
<dbReference type="Pfam" id="PF08240">
    <property type="entry name" value="ADH_N"/>
    <property type="match status" value="1"/>
</dbReference>
<dbReference type="AlphaFoldDB" id="A0AAD5V655"/>
<protein>
    <recommendedName>
        <fullName evidence="1">Enoyl reductase (ER) domain-containing protein</fullName>
    </recommendedName>
</protein>
<dbReference type="Gene3D" id="3.90.180.10">
    <property type="entry name" value="Medium-chain alcohol dehydrogenases, catalytic domain"/>
    <property type="match status" value="1"/>
</dbReference>
<proteinExistence type="predicted"/>
<name>A0AAD5V655_9APHY</name>
<dbReference type="PANTHER" id="PTHR45033">
    <property type="match status" value="1"/>
</dbReference>
<dbReference type="InterPro" id="IPR013154">
    <property type="entry name" value="ADH-like_N"/>
</dbReference>
<evidence type="ECO:0000259" key="1">
    <source>
        <dbReference type="SMART" id="SM00829"/>
    </source>
</evidence>
<dbReference type="CDD" id="cd08276">
    <property type="entry name" value="MDR7"/>
    <property type="match status" value="1"/>
</dbReference>
<dbReference type="InterPro" id="IPR011032">
    <property type="entry name" value="GroES-like_sf"/>
</dbReference>
<dbReference type="InterPro" id="IPR052711">
    <property type="entry name" value="Zinc_ADH-like"/>
</dbReference>
<dbReference type="GO" id="GO:0016491">
    <property type="term" value="F:oxidoreductase activity"/>
    <property type="evidence" value="ECO:0007669"/>
    <property type="project" value="InterPro"/>
</dbReference>
<dbReference type="Proteomes" id="UP001212997">
    <property type="component" value="Unassembled WGS sequence"/>
</dbReference>
<dbReference type="InterPro" id="IPR036291">
    <property type="entry name" value="NAD(P)-bd_dom_sf"/>
</dbReference>
<keyword evidence="3" id="KW-1185">Reference proteome</keyword>